<evidence type="ECO:0000313" key="3">
    <source>
        <dbReference type="Proteomes" id="UP001620645"/>
    </source>
</evidence>
<proteinExistence type="predicted"/>
<feature type="region of interest" description="Disordered" evidence="1">
    <location>
        <begin position="1"/>
        <end position="21"/>
    </location>
</feature>
<evidence type="ECO:0000256" key="1">
    <source>
        <dbReference type="SAM" id="MobiDB-lite"/>
    </source>
</evidence>
<keyword evidence="3" id="KW-1185">Reference proteome</keyword>
<accession>A0ABD2HTK1</accession>
<dbReference type="Proteomes" id="UP001620645">
    <property type="component" value="Unassembled WGS sequence"/>
</dbReference>
<evidence type="ECO:0000313" key="2">
    <source>
        <dbReference type="EMBL" id="KAL3069856.1"/>
    </source>
</evidence>
<gene>
    <name evidence="2" type="ORF">niasHS_015465</name>
</gene>
<sequence>MFKKLEEKAMERDKLEKSSEKNFRQMAKGWPLSLQSFTGSVSTSSTKAVDDAAQLYDSVMYLPNYGIGDAVSQKHFSGYCPFHNVREGLGSRLVQGWHSNSPITALATR</sequence>
<name>A0ABD2HTK1_HETSC</name>
<reference evidence="2 3" key="1">
    <citation type="submission" date="2024-10" db="EMBL/GenBank/DDBJ databases">
        <authorList>
            <person name="Kim D."/>
        </authorList>
    </citation>
    <scope>NUCLEOTIDE SEQUENCE [LARGE SCALE GENOMIC DNA]</scope>
    <source>
        <strain evidence="2">Taebaek</strain>
    </source>
</reference>
<dbReference type="AlphaFoldDB" id="A0ABD2HTK1"/>
<organism evidence="2 3">
    <name type="scientific">Heterodera schachtii</name>
    <name type="common">Sugarbeet cyst nematode worm</name>
    <name type="synonym">Tylenchus schachtii</name>
    <dbReference type="NCBI Taxonomy" id="97005"/>
    <lineage>
        <taxon>Eukaryota</taxon>
        <taxon>Metazoa</taxon>
        <taxon>Ecdysozoa</taxon>
        <taxon>Nematoda</taxon>
        <taxon>Chromadorea</taxon>
        <taxon>Rhabditida</taxon>
        <taxon>Tylenchina</taxon>
        <taxon>Tylenchomorpha</taxon>
        <taxon>Tylenchoidea</taxon>
        <taxon>Heteroderidae</taxon>
        <taxon>Heteroderinae</taxon>
        <taxon>Heterodera</taxon>
    </lineage>
</organism>
<protein>
    <submittedName>
        <fullName evidence="2">Uncharacterized protein</fullName>
    </submittedName>
</protein>
<dbReference type="EMBL" id="JBICCN010000423">
    <property type="protein sequence ID" value="KAL3069856.1"/>
    <property type="molecule type" value="Genomic_DNA"/>
</dbReference>
<comment type="caution">
    <text evidence="2">The sequence shown here is derived from an EMBL/GenBank/DDBJ whole genome shotgun (WGS) entry which is preliminary data.</text>
</comment>